<evidence type="ECO:0000256" key="2">
    <source>
        <dbReference type="ARBA" id="ARBA00022490"/>
    </source>
</evidence>
<dbReference type="GO" id="GO:0006950">
    <property type="term" value="P:response to stress"/>
    <property type="evidence" value="ECO:0007669"/>
    <property type="project" value="TreeGrafter"/>
</dbReference>
<gene>
    <name evidence="7" type="ORF">E3D00_03450</name>
</gene>
<dbReference type="OrthoDB" id="9806864at2"/>
<dbReference type="AlphaFoldDB" id="A0A4Y6UJB2"/>
<dbReference type="Pfam" id="PF22381">
    <property type="entry name" value="Staph_reg_Sar_Rot"/>
    <property type="match status" value="1"/>
</dbReference>
<dbReference type="KEGG" id="ssam:E3D00_03450"/>
<dbReference type="EMBL" id="CP038141">
    <property type="protein sequence ID" value="QDH16728.1"/>
    <property type="molecule type" value="Genomic_DNA"/>
</dbReference>
<comment type="subcellular location">
    <subcellularLocation>
        <location evidence="1">Cytoplasm</location>
    </subcellularLocation>
</comment>
<dbReference type="Proteomes" id="UP000316313">
    <property type="component" value="Chromosome"/>
</dbReference>
<dbReference type="GO" id="GO:0003700">
    <property type="term" value="F:DNA-binding transcription factor activity"/>
    <property type="evidence" value="ECO:0007669"/>
    <property type="project" value="InterPro"/>
</dbReference>
<dbReference type="RefSeq" id="WP_141459964.1">
    <property type="nucleotide sequence ID" value="NZ_CP038141.1"/>
</dbReference>
<keyword evidence="5" id="KW-0804">Transcription</keyword>
<reference evidence="7 8" key="1">
    <citation type="submission" date="2019-03" db="EMBL/GenBank/DDBJ databases">
        <title>The complete genome sequence of Swingsia samuiensis NBRC107927(T).</title>
        <authorList>
            <person name="Chua K.-O."/>
            <person name="Chan K.-G."/>
            <person name="See-Too W.-S."/>
        </authorList>
    </citation>
    <scope>NUCLEOTIDE SEQUENCE [LARGE SCALE GENOMIC DNA]</scope>
    <source>
        <strain evidence="7 8">AH83</strain>
    </source>
</reference>
<feature type="domain" description="HTH marR-type" evidence="6">
    <location>
        <begin position="12"/>
        <end position="142"/>
    </location>
</feature>
<evidence type="ECO:0000256" key="1">
    <source>
        <dbReference type="ARBA" id="ARBA00004496"/>
    </source>
</evidence>
<accession>A0A4Y6UJB2</accession>
<name>A0A4Y6UJB2_9PROT</name>
<dbReference type="PANTHER" id="PTHR33164">
    <property type="entry name" value="TRANSCRIPTIONAL REGULATOR, MARR FAMILY"/>
    <property type="match status" value="1"/>
</dbReference>
<dbReference type="Gene3D" id="1.10.10.10">
    <property type="entry name" value="Winged helix-like DNA-binding domain superfamily/Winged helix DNA-binding domain"/>
    <property type="match status" value="1"/>
</dbReference>
<keyword evidence="3" id="KW-0805">Transcription regulation</keyword>
<evidence type="ECO:0000256" key="3">
    <source>
        <dbReference type="ARBA" id="ARBA00023015"/>
    </source>
</evidence>
<dbReference type="InterPro" id="IPR039422">
    <property type="entry name" value="MarR/SlyA-like"/>
</dbReference>
<dbReference type="InterPro" id="IPR036388">
    <property type="entry name" value="WH-like_DNA-bd_sf"/>
</dbReference>
<dbReference type="InterPro" id="IPR000835">
    <property type="entry name" value="HTH_MarR-typ"/>
</dbReference>
<keyword evidence="4" id="KW-0238">DNA-binding</keyword>
<dbReference type="GO" id="GO:0005737">
    <property type="term" value="C:cytoplasm"/>
    <property type="evidence" value="ECO:0007669"/>
    <property type="project" value="UniProtKB-SubCell"/>
</dbReference>
<dbReference type="PROSITE" id="PS50995">
    <property type="entry name" value="HTH_MARR_2"/>
    <property type="match status" value="1"/>
</dbReference>
<evidence type="ECO:0000259" key="6">
    <source>
        <dbReference type="PROSITE" id="PS50995"/>
    </source>
</evidence>
<dbReference type="InterPro" id="IPR036390">
    <property type="entry name" value="WH_DNA-bd_sf"/>
</dbReference>
<dbReference type="PANTHER" id="PTHR33164:SF5">
    <property type="entry name" value="ORGANIC HYDROPEROXIDE RESISTANCE TRANSCRIPTIONAL REGULATOR"/>
    <property type="match status" value="1"/>
</dbReference>
<dbReference type="GO" id="GO:0003677">
    <property type="term" value="F:DNA binding"/>
    <property type="evidence" value="ECO:0007669"/>
    <property type="project" value="UniProtKB-KW"/>
</dbReference>
<evidence type="ECO:0000256" key="4">
    <source>
        <dbReference type="ARBA" id="ARBA00023125"/>
    </source>
</evidence>
<dbReference type="InterPro" id="IPR055166">
    <property type="entry name" value="Transc_reg_Sar_Rot_HTH"/>
</dbReference>
<dbReference type="SUPFAM" id="SSF46785">
    <property type="entry name" value="Winged helix' DNA-binding domain"/>
    <property type="match status" value="1"/>
</dbReference>
<protein>
    <submittedName>
        <fullName evidence="7">MarR family transcriptional regulator</fullName>
    </submittedName>
</protein>
<dbReference type="CDD" id="cd00090">
    <property type="entry name" value="HTH_ARSR"/>
    <property type="match status" value="1"/>
</dbReference>
<keyword evidence="8" id="KW-1185">Reference proteome</keyword>
<dbReference type="SMART" id="SM00347">
    <property type="entry name" value="HTH_MARR"/>
    <property type="match status" value="1"/>
</dbReference>
<evidence type="ECO:0000313" key="8">
    <source>
        <dbReference type="Proteomes" id="UP000316313"/>
    </source>
</evidence>
<dbReference type="InterPro" id="IPR011991">
    <property type="entry name" value="ArsR-like_HTH"/>
</dbReference>
<evidence type="ECO:0000256" key="5">
    <source>
        <dbReference type="ARBA" id="ARBA00023163"/>
    </source>
</evidence>
<sequence>MSDPPIQLPPVEEQLCFALYSTAMEMARAYKAALDPFSLTYPQYLVLQLLWQMDGQRIGQLATRLLLEPSTITPLIKRLEKSGLVVRTRESSDERQVLVRLTDKGRMLQSVVPCINETLLAHTGLSAQDVAALTQKLQNMRQVLSESSRS</sequence>
<organism evidence="7 8">
    <name type="scientific">Swingsia samuiensis</name>
    <dbReference type="NCBI Taxonomy" id="1293412"/>
    <lineage>
        <taxon>Bacteria</taxon>
        <taxon>Pseudomonadati</taxon>
        <taxon>Pseudomonadota</taxon>
        <taxon>Alphaproteobacteria</taxon>
        <taxon>Acetobacterales</taxon>
        <taxon>Acetobacteraceae</taxon>
        <taxon>Swingsia</taxon>
    </lineage>
</organism>
<proteinExistence type="predicted"/>
<evidence type="ECO:0000313" key="7">
    <source>
        <dbReference type="EMBL" id="QDH16728.1"/>
    </source>
</evidence>
<keyword evidence="2" id="KW-0963">Cytoplasm</keyword>
<dbReference type="FunFam" id="1.10.10.10:FF:000163">
    <property type="entry name" value="MarR family transcriptional regulator"/>
    <property type="match status" value="1"/>
</dbReference>